<evidence type="ECO:0000256" key="6">
    <source>
        <dbReference type="SAM" id="SignalP"/>
    </source>
</evidence>
<dbReference type="Proteomes" id="UP001165122">
    <property type="component" value="Unassembled WGS sequence"/>
</dbReference>
<evidence type="ECO:0008006" key="9">
    <source>
        <dbReference type="Google" id="ProtNLM"/>
    </source>
</evidence>
<keyword evidence="2 5" id="KW-0378">Hydrolase</keyword>
<protein>
    <recommendedName>
        <fullName evidence="9">Glycoside hydrolase family 43 protein</fullName>
    </recommendedName>
</protein>
<dbReference type="Pfam" id="PF04616">
    <property type="entry name" value="Glyco_hydro_43"/>
    <property type="match status" value="1"/>
</dbReference>
<dbReference type="PANTHER" id="PTHR42812">
    <property type="entry name" value="BETA-XYLOSIDASE"/>
    <property type="match status" value="1"/>
</dbReference>
<name>A0A9W7A3V5_9STRA</name>
<organism evidence="7 8">
    <name type="scientific">Triparma laevis f. longispina</name>
    <dbReference type="NCBI Taxonomy" id="1714387"/>
    <lineage>
        <taxon>Eukaryota</taxon>
        <taxon>Sar</taxon>
        <taxon>Stramenopiles</taxon>
        <taxon>Ochrophyta</taxon>
        <taxon>Bolidophyceae</taxon>
        <taxon>Parmales</taxon>
        <taxon>Triparmaceae</taxon>
        <taxon>Triparma</taxon>
    </lineage>
</organism>
<evidence type="ECO:0000256" key="3">
    <source>
        <dbReference type="ARBA" id="ARBA00023295"/>
    </source>
</evidence>
<dbReference type="GO" id="GO:0005975">
    <property type="term" value="P:carbohydrate metabolic process"/>
    <property type="evidence" value="ECO:0007669"/>
    <property type="project" value="InterPro"/>
</dbReference>
<feature type="site" description="Important for catalytic activity, responsible for pKa modulation of the active site Glu and correct orientation of both the proton donor and substrate" evidence="4">
    <location>
        <position position="159"/>
    </location>
</feature>
<dbReference type="EMBL" id="BRXW01000504">
    <property type="protein sequence ID" value="GMH60880.1"/>
    <property type="molecule type" value="Genomic_DNA"/>
</dbReference>
<sequence>MLLAVAVSCLLGFAGTSPTTKTYQNALIQSDAPDPGCFYDRTTEKFYCAHTCNGEGALCTNSQGNFPIYESSDLSSFEYVGVAQPPDTDGWAKDRFWAPELHPSPTGEGYVLFHTAGNADGNLCLGVSTAVNATGPYVPSNEPLLCNSDEENPTVGLIDSTLFVDDDGQPYLVYKVDGNSNGTPSNINIVALSTNATYVAEKDVSSHVTLITNDPDSWEGPCTEGPWIYDDHSKSGYLFLFYSGSMYNNVGYSVGVARSKSLFEGWEKSPDNPILHVGGEDSGFSGPGHCSVIDNELTDGEELAMFYHAHTGYREPTVDTERNMLLDFVRINEEGWPEMVNGGTPSEDVQEIL</sequence>
<evidence type="ECO:0000256" key="2">
    <source>
        <dbReference type="ARBA" id="ARBA00022801"/>
    </source>
</evidence>
<accession>A0A9W7A3V5</accession>
<feature type="chain" id="PRO_5040762977" description="Glycoside hydrolase family 43 protein" evidence="6">
    <location>
        <begin position="17"/>
        <end position="353"/>
    </location>
</feature>
<comment type="similarity">
    <text evidence="1 5">Belongs to the glycosyl hydrolase 43 family.</text>
</comment>
<comment type="caution">
    <text evidence="7">The sequence shown here is derived from an EMBL/GenBank/DDBJ whole genome shotgun (WGS) entry which is preliminary data.</text>
</comment>
<dbReference type="PANTHER" id="PTHR42812:SF5">
    <property type="entry name" value="ENDO-ARABINASE"/>
    <property type="match status" value="1"/>
</dbReference>
<evidence type="ECO:0000256" key="1">
    <source>
        <dbReference type="ARBA" id="ARBA00009865"/>
    </source>
</evidence>
<evidence type="ECO:0000256" key="4">
    <source>
        <dbReference type="PIRSR" id="PIRSR606710-2"/>
    </source>
</evidence>
<evidence type="ECO:0000313" key="8">
    <source>
        <dbReference type="Proteomes" id="UP001165122"/>
    </source>
</evidence>
<dbReference type="OrthoDB" id="3879658at2759"/>
<evidence type="ECO:0000256" key="5">
    <source>
        <dbReference type="RuleBase" id="RU361187"/>
    </source>
</evidence>
<evidence type="ECO:0000313" key="7">
    <source>
        <dbReference type="EMBL" id="GMH60880.1"/>
    </source>
</evidence>
<dbReference type="InterPro" id="IPR051795">
    <property type="entry name" value="Glycosyl_Hydrlase_43"/>
</dbReference>
<dbReference type="InterPro" id="IPR023296">
    <property type="entry name" value="Glyco_hydro_beta-prop_sf"/>
</dbReference>
<keyword evidence="8" id="KW-1185">Reference proteome</keyword>
<dbReference type="AlphaFoldDB" id="A0A9W7A3V5"/>
<keyword evidence="3 5" id="KW-0326">Glycosidase</keyword>
<dbReference type="SUPFAM" id="SSF75005">
    <property type="entry name" value="Arabinanase/levansucrase/invertase"/>
    <property type="match status" value="1"/>
</dbReference>
<dbReference type="InterPro" id="IPR006710">
    <property type="entry name" value="Glyco_hydro_43"/>
</dbReference>
<gene>
    <name evidence="7" type="ORF">TrLO_g13638</name>
</gene>
<dbReference type="Gene3D" id="2.115.10.20">
    <property type="entry name" value="Glycosyl hydrolase domain, family 43"/>
    <property type="match status" value="1"/>
</dbReference>
<keyword evidence="6" id="KW-0732">Signal</keyword>
<feature type="signal peptide" evidence="6">
    <location>
        <begin position="1"/>
        <end position="16"/>
    </location>
</feature>
<dbReference type="GO" id="GO:0004553">
    <property type="term" value="F:hydrolase activity, hydrolyzing O-glycosyl compounds"/>
    <property type="evidence" value="ECO:0007669"/>
    <property type="project" value="InterPro"/>
</dbReference>
<proteinExistence type="inferred from homology"/>
<reference evidence="8" key="1">
    <citation type="journal article" date="2023" name="Commun. Biol.">
        <title>Genome analysis of Parmales, the sister group of diatoms, reveals the evolutionary specialization of diatoms from phago-mixotrophs to photoautotrophs.</title>
        <authorList>
            <person name="Ban H."/>
            <person name="Sato S."/>
            <person name="Yoshikawa S."/>
            <person name="Yamada K."/>
            <person name="Nakamura Y."/>
            <person name="Ichinomiya M."/>
            <person name="Sato N."/>
            <person name="Blanc-Mathieu R."/>
            <person name="Endo H."/>
            <person name="Kuwata A."/>
            <person name="Ogata H."/>
        </authorList>
    </citation>
    <scope>NUCLEOTIDE SEQUENCE [LARGE SCALE GENOMIC DNA]</scope>
    <source>
        <strain evidence="8">NIES 3700</strain>
    </source>
</reference>